<reference evidence="3" key="2">
    <citation type="submission" date="2021-04" db="EMBL/GenBank/DDBJ databases">
        <authorList>
            <person name="Podell S."/>
        </authorList>
    </citation>
    <scope>NUCLEOTIDE SEQUENCE</scope>
    <source>
        <strain evidence="3">Hildebrandi</strain>
    </source>
</reference>
<feature type="region of interest" description="Disordered" evidence="1">
    <location>
        <begin position="287"/>
        <end position="320"/>
    </location>
</feature>
<evidence type="ECO:0000256" key="2">
    <source>
        <dbReference type="SAM" id="Phobius"/>
    </source>
</evidence>
<gene>
    <name evidence="3" type="ORF">IV203_026632</name>
</gene>
<accession>A0A9K3LJM2</accession>
<feature type="transmembrane region" description="Helical" evidence="2">
    <location>
        <begin position="199"/>
        <end position="223"/>
    </location>
</feature>
<keyword evidence="2" id="KW-0812">Transmembrane</keyword>
<organism evidence="3 4">
    <name type="scientific">Nitzschia inconspicua</name>
    <dbReference type="NCBI Taxonomy" id="303405"/>
    <lineage>
        <taxon>Eukaryota</taxon>
        <taxon>Sar</taxon>
        <taxon>Stramenopiles</taxon>
        <taxon>Ochrophyta</taxon>
        <taxon>Bacillariophyta</taxon>
        <taxon>Bacillariophyceae</taxon>
        <taxon>Bacillariophycidae</taxon>
        <taxon>Bacillariales</taxon>
        <taxon>Bacillariaceae</taxon>
        <taxon>Nitzschia</taxon>
    </lineage>
</organism>
<reference evidence="3" key="1">
    <citation type="journal article" date="2021" name="Sci. Rep.">
        <title>Diploid genomic architecture of Nitzschia inconspicua, an elite biomass production diatom.</title>
        <authorList>
            <person name="Oliver A."/>
            <person name="Podell S."/>
            <person name="Pinowska A."/>
            <person name="Traller J.C."/>
            <person name="Smith S.R."/>
            <person name="McClure R."/>
            <person name="Beliaev A."/>
            <person name="Bohutskyi P."/>
            <person name="Hill E.A."/>
            <person name="Rabines A."/>
            <person name="Zheng H."/>
            <person name="Allen L.Z."/>
            <person name="Kuo A."/>
            <person name="Grigoriev I.V."/>
            <person name="Allen A.E."/>
            <person name="Hazlebeck D."/>
            <person name="Allen E.E."/>
        </authorList>
    </citation>
    <scope>NUCLEOTIDE SEQUENCE</scope>
    <source>
        <strain evidence="3">Hildebrandi</strain>
    </source>
</reference>
<feature type="transmembrane region" description="Helical" evidence="2">
    <location>
        <begin position="333"/>
        <end position="355"/>
    </location>
</feature>
<evidence type="ECO:0000313" key="4">
    <source>
        <dbReference type="Proteomes" id="UP000693970"/>
    </source>
</evidence>
<dbReference type="OrthoDB" id="407298at2759"/>
<evidence type="ECO:0000256" key="1">
    <source>
        <dbReference type="SAM" id="MobiDB-lite"/>
    </source>
</evidence>
<feature type="transmembrane region" description="Helical" evidence="2">
    <location>
        <begin position="229"/>
        <end position="251"/>
    </location>
</feature>
<comment type="caution">
    <text evidence="3">The sequence shown here is derived from an EMBL/GenBank/DDBJ whole genome shotgun (WGS) entry which is preliminary data.</text>
</comment>
<protein>
    <submittedName>
        <fullName evidence="3">Uncharacterized protein</fullName>
    </submittedName>
</protein>
<keyword evidence="2" id="KW-1133">Transmembrane helix</keyword>
<proteinExistence type="predicted"/>
<feature type="compositionally biased region" description="Polar residues" evidence="1">
    <location>
        <begin position="288"/>
        <end position="298"/>
    </location>
</feature>
<keyword evidence="4" id="KW-1185">Reference proteome</keyword>
<feature type="transmembrane region" description="Helical" evidence="2">
    <location>
        <begin position="144"/>
        <end position="164"/>
    </location>
</feature>
<sequence length="603" mass="66631">MESMQGVQGIPTFPPFCAARISDSENCSVLGITIPCHKAFSAETLDAFGDGLLASHIWTFLVTLVIGVASLWNIKEPWDFRRHSLMITCGLYAVETSFFAIIRFFFGVCKPLVALAALHNLFEWSIVLHVAHGTTNRNVLCKRLGIAALFINVQIIICLCVPDFETSLGLEMVFGLMMDFGIPLLFLSQFSCPHRKKLYGCAAAAHSIHLLGTILPLVFAIHFSSSHASWFGGFFLEILINITVPLTHFLYCYWSYQIDYLADETGITISFLAEKDQSISTEKGHCSIDQQHSGSETVETSKTEDLTNTKSGVSHYCEPRRSGKTDEVQIRDVWRFLTIGFFLGLVPLLVVPKLLMKECEGGDRCFTQSYVTKTSVVSAGNGLQTTSSHDQDSTRTALVDILKSQNPGLVSVRVLRMDGADLNDSLYHTVETWKDVKSLTGSSISVSNVMAGRNVKALDAFTEVKVAICQDKEIGVVKVKTGFKCPPLWNILDGANYCGWVPGCKYMKELDGLLSLYMKDGSVVNAVGDKNKVMSFHVEVLSQTQLSGFKGSLSLREDLATGLCDVNYSFQIILGDGSGKISSFFYDSFIEQFIPKLHEMAMR</sequence>
<dbReference type="Proteomes" id="UP000693970">
    <property type="component" value="Unassembled WGS sequence"/>
</dbReference>
<feature type="transmembrane region" description="Helical" evidence="2">
    <location>
        <begin position="170"/>
        <end position="187"/>
    </location>
</feature>
<dbReference type="AlphaFoldDB" id="A0A9K3LJM2"/>
<dbReference type="EMBL" id="JAGRRH010000010">
    <property type="protein sequence ID" value="KAG7363272.1"/>
    <property type="molecule type" value="Genomic_DNA"/>
</dbReference>
<feature type="transmembrane region" description="Helical" evidence="2">
    <location>
        <begin position="84"/>
        <end position="106"/>
    </location>
</feature>
<name>A0A9K3LJM2_9STRA</name>
<feature type="transmembrane region" description="Helical" evidence="2">
    <location>
        <begin position="53"/>
        <end position="72"/>
    </location>
</feature>
<evidence type="ECO:0000313" key="3">
    <source>
        <dbReference type="EMBL" id="KAG7363272.1"/>
    </source>
</evidence>
<keyword evidence="2" id="KW-0472">Membrane</keyword>